<dbReference type="InterPro" id="IPR011010">
    <property type="entry name" value="DNA_brk_join_enz"/>
</dbReference>
<proteinExistence type="inferred from homology"/>
<dbReference type="Gene3D" id="1.10.150.130">
    <property type="match status" value="1"/>
</dbReference>
<dbReference type="PROSITE" id="PS51898">
    <property type="entry name" value="TYR_RECOMBINASE"/>
    <property type="match status" value="1"/>
</dbReference>
<feature type="domain" description="Tyr recombinase" evidence="4">
    <location>
        <begin position="171"/>
        <end position="364"/>
    </location>
</feature>
<keyword evidence="3" id="KW-0233">DNA recombination</keyword>
<dbReference type="PANTHER" id="PTHR30349:SF64">
    <property type="entry name" value="PROPHAGE INTEGRASE INTD-RELATED"/>
    <property type="match status" value="1"/>
</dbReference>
<evidence type="ECO:0000259" key="4">
    <source>
        <dbReference type="PROSITE" id="PS51898"/>
    </source>
</evidence>
<dbReference type="InterPro" id="IPR010998">
    <property type="entry name" value="Integrase_recombinase_N"/>
</dbReference>
<dbReference type="EMBL" id="JACHXY010000002">
    <property type="protein sequence ID" value="MBB3158235.1"/>
    <property type="molecule type" value="Genomic_DNA"/>
</dbReference>
<dbReference type="Gene3D" id="1.10.443.10">
    <property type="entry name" value="Intergrase catalytic core"/>
    <property type="match status" value="1"/>
</dbReference>
<keyword evidence="2" id="KW-0238">DNA-binding</keyword>
<dbReference type="GO" id="GO:0006310">
    <property type="term" value="P:DNA recombination"/>
    <property type="evidence" value="ECO:0007669"/>
    <property type="project" value="UniProtKB-KW"/>
</dbReference>
<evidence type="ECO:0000313" key="6">
    <source>
        <dbReference type="Proteomes" id="UP000543579"/>
    </source>
</evidence>
<evidence type="ECO:0000313" key="5">
    <source>
        <dbReference type="EMBL" id="MBB3158235.1"/>
    </source>
</evidence>
<dbReference type="InterPro" id="IPR050090">
    <property type="entry name" value="Tyrosine_recombinase_XerCD"/>
</dbReference>
<evidence type="ECO:0000256" key="1">
    <source>
        <dbReference type="ARBA" id="ARBA00008857"/>
    </source>
</evidence>
<comment type="similarity">
    <text evidence="1">Belongs to the 'phage' integrase family.</text>
</comment>
<dbReference type="Proteomes" id="UP000543579">
    <property type="component" value="Unassembled WGS sequence"/>
</dbReference>
<dbReference type="InterPro" id="IPR013762">
    <property type="entry name" value="Integrase-like_cat_sf"/>
</dbReference>
<dbReference type="SUPFAM" id="SSF56349">
    <property type="entry name" value="DNA breaking-rejoining enzymes"/>
    <property type="match status" value="1"/>
</dbReference>
<gene>
    <name evidence="5" type="ORF">FHS07_001931</name>
</gene>
<dbReference type="GO" id="GO:0003677">
    <property type="term" value="F:DNA binding"/>
    <property type="evidence" value="ECO:0007669"/>
    <property type="project" value="UniProtKB-KW"/>
</dbReference>
<organism evidence="5 6">
    <name type="scientific">Microbacterium proteolyticum</name>
    <dbReference type="NCBI Taxonomy" id="1572644"/>
    <lineage>
        <taxon>Bacteria</taxon>
        <taxon>Bacillati</taxon>
        <taxon>Actinomycetota</taxon>
        <taxon>Actinomycetes</taxon>
        <taxon>Micrococcales</taxon>
        <taxon>Microbacteriaceae</taxon>
        <taxon>Microbacterium</taxon>
    </lineage>
</organism>
<dbReference type="AlphaFoldDB" id="A0A7W5CJ92"/>
<accession>A0A7W5CJ92</accession>
<dbReference type="PANTHER" id="PTHR30349">
    <property type="entry name" value="PHAGE INTEGRASE-RELATED"/>
    <property type="match status" value="1"/>
</dbReference>
<dbReference type="GO" id="GO:0015074">
    <property type="term" value="P:DNA integration"/>
    <property type="evidence" value="ECO:0007669"/>
    <property type="project" value="UniProtKB-KW"/>
</dbReference>
<sequence length="392" mass="43645">MAWTEKLPSGRYRGAYRLPSGETRYTRGGTFTSKRAAKDAATALEVKVKRPGWRDPRASEITWGDWLELWTPARQIEPSTSDNEAGMIEQHLLPRWRDAPLSTITRHDVQAWATGLIKENVGTEAEPRYRKSSSVRRYLNVFVSSMTAAIDAELIDTNPATRIKLPPDAEGHQVFLTREQYAALSAAVPNAHDRALLDFLVGTGLRWGEAAGLHLHRLDLERGIVTVADVTDGREIKPYPKGRRQRHVPLLQWAVDYLEVPLPRDCGVPHRSGRCPSGLVFPAARGGLRDDRNFYRRVMLPALKAAGLEHTGATLHDLRHTYASWLAQDGVPLGRIAELLGHRSITTTEIYAHFATARADDIAYAMRDPRGANVGQIVAAPGITPLRRATRE</sequence>
<dbReference type="Pfam" id="PF00589">
    <property type="entry name" value="Phage_integrase"/>
    <property type="match status" value="1"/>
</dbReference>
<dbReference type="CDD" id="cd00796">
    <property type="entry name" value="INT_Rci_Hp1_C"/>
    <property type="match status" value="1"/>
</dbReference>
<protein>
    <submittedName>
        <fullName evidence="5">Integrase</fullName>
    </submittedName>
</protein>
<dbReference type="InterPro" id="IPR002104">
    <property type="entry name" value="Integrase_catalytic"/>
</dbReference>
<evidence type="ECO:0000256" key="2">
    <source>
        <dbReference type="ARBA" id="ARBA00023125"/>
    </source>
</evidence>
<name>A0A7W5CJ92_9MICO</name>
<dbReference type="RefSeq" id="WP_183419690.1">
    <property type="nucleotide sequence ID" value="NZ_JACHXY010000002.1"/>
</dbReference>
<reference evidence="5 6" key="1">
    <citation type="submission" date="2020-08" db="EMBL/GenBank/DDBJ databases">
        <title>Genomic Encyclopedia of Type Strains, Phase III (KMG-III): the genomes of soil and plant-associated and newly described type strains.</title>
        <authorList>
            <person name="Whitman W."/>
        </authorList>
    </citation>
    <scope>NUCLEOTIDE SEQUENCE [LARGE SCALE GENOMIC DNA]</scope>
    <source>
        <strain evidence="5 6">CECT 8356</strain>
    </source>
</reference>
<comment type="caution">
    <text evidence="5">The sequence shown here is derived from an EMBL/GenBank/DDBJ whole genome shotgun (WGS) entry which is preliminary data.</text>
</comment>
<evidence type="ECO:0000256" key="3">
    <source>
        <dbReference type="ARBA" id="ARBA00023172"/>
    </source>
</evidence>